<dbReference type="EMBL" id="WHUW01000006">
    <property type="protein sequence ID" value="KAF8445001.1"/>
    <property type="molecule type" value="Genomic_DNA"/>
</dbReference>
<feature type="compositionally biased region" description="Polar residues" evidence="1">
    <location>
        <begin position="171"/>
        <end position="183"/>
    </location>
</feature>
<feature type="compositionally biased region" description="Low complexity" evidence="1">
    <location>
        <begin position="339"/>
        <end position="365"/>
    </location>
</feature>
<protein>
    <submittedName>
        <fullName evidence="2">Uncharacterized protein</fullName>
    </submittedName>
</protein>
<feature type="compositionally biased region" description="Low complexity" evidence="1">
    <location>
        <begin position="235"/>
        <end position="251"/>
    </location>
</feature>
<keyword evidence="3" id="KW-1185">Reference proteome</keyword>
<proteinExistence type="predicted"/>
<evidence type="ECO:0000256" key="1">
    <source>
        <dbReference type="SAM" id="MobiDB-lite"/>
    </source>
</evidence>
<reference evidence="2" key="2">
    <citation type="journal article" date="2020" name="Nat. Commun.">
        <title>Large-scale genome sequencing of mycorrhizal fungi provides insights into the early evolution of symbiotic traits.</title>
        <authorList>
            <person name="Miyauchi S."/>
            <person name="Kiss E."/>
            <person name="Kuo A."/>
            <person name="Drula E."/>
            <person name="Kohler A."/>
            <person name="Sanchez-Garcia M."/>
            <person name="Morin E."/>
            <person name="Andreopoulos B."/>
            <person name="Barry K.W."/>
            <person name="Bonito G."/>
            <person name="Buee M."/>
            <person name="Carver A."/>
            <person name="Chen C."/>
            <person name="Cichocki N."/>
            <person name="Clum A."/>
            <person name="Culley D."/>
            <person name="Crous P.W."/>
            <person name="Fauchery L."/>
            <person name="Girlanda M."/>
            <person name="Hayes R.D."/>
            <person name="Keri Z."/>
            <person name="LaButti K."/>
            <person name="Lipzen A."/>
            <person name="Lombard V."/>
            <person name="Magnuson J."/>
            <person name="Maillard F."/>
            <person name="Murat C."/>
            <person name="Nolan M."/>
            <person name="Ohm R.A."/>
            <person name="Pangilinan J."/>
            <person name="Pereira M.F."/>
            <person name="Perotto S."/>
            <person name="Peter M."/>
            <person name="Pfister S."/>
            <person name="Riley R."/>
            <person name="Sitrit Y."/>
            <person name="Stielow J.B."/>
            <person name="Szollosi G."/>
            <person name="Zifcakova L."/>
            <person name="Stursova M."/>
            <person name="Spatafora J.W."/>
            <person name="Tedersoo L."/>
            <person name="Vaario L.M."/>
            <person name="Yamada A."/>
            <person name="Yan M."/>
            <person name="Wang P."/>
            <person name="Xu J."/>
            <person name="Bruns T."/>
            <person name="Baldrian P."/>
            <person name="Vilgalys R."/>
            <person name="Dunand C."/>
            <person name="Henrissat B."/>
            <person name="Grigoriev I.V."/>
            <person name="Hibbett D."/>
            <person name="Nagy L.G."/>
            <person name="Martin F.M."/>
        </authorList>
    </citation>
    <scope>NUCLEOTIDE SEQUENCE</scope>
    <source>
        <strain evidence="2">BED1</strain>
    </source>
</reference>
<comment type="caution">
    <text evidence="2">The sequence shown here is derived from an EMBL/GenBank/DDBJ whole genome shotgun (WGS) entry which is preliminary data.</text>
</comment>
<organism evidence="2 3">
    <name type="scientific">Boletus edulis BED1</name>
    <dbReference type="NCBI Taxonomy" id="1328754"/>
    <lineage>
        <taxon>Eukaryota</taxon>
        <taxon>Fungi</taxon>
        <taxon>Dikarya</taxon>
        <taxon>Basidiomycota</taxon>
        <taxon>Agaricomycotina</taxon>
        <taxon>Agaricomycetes</taxon>
        <taxon>Agaricomycetidae</taxon>
        <taxon>Boletales</taxon>
        <taxon>Boletineae</taxon>
        <taxon>Boletaceae</taxon>
        <taxon>Boletoideae</taxon>
        <taxon>Boletus</taxon>
    </lineage>
</organism>
<accession>A0AAD4C1E1</accession>
<evidence type="ECO:0000313" key="3">
    <source>
        <dbReference type="Proteomes" id="UP001194468"/>
    </source>
</evidence>
<name>A0AAD4C1E1_BOLED</name>
<feature type="compositionally biased region" description="Low complexity" evidence="1">
    <location>
        <begin position="394"/>
        <end position="412"/>
    </location>
</feature>
<gene>
    <name evidence="2" type="ORF">L210DRAFT_3531699</name>
</gene>
<feature type="compositionally biased region" description="Polar residues" evidence="1">
    <location>
        <begin position="373"/>
        <end position="390"/>
    </location>
</feature>
<evidence type="ECO:0000313" key="2">
    <source>
        <dbReference type="EMBL" id="KAF8445001.1"/>
    </source>
</evidence>
<sequence length="478" mass="51237">MLFASSVSKQTEDVLEDVLRTIREEYEGPYCMLCETDRNKYVEEVGSLRKQLKEAKESESNCSSLRGLLGLPSSPVSKCLKDAQELLQRVKEDINSKMRTRLRGKSNLPPPSIYGQGSARAPEQDGGHPLAEGNSEPDSALITSPLNMRCSFSEPGASDVDVSINPPVRNETVNETSVRNSLGQRHRRSPPSPPLRQKVLSSNSRLLPETSSDSGSDSSRRSSVRGPAPLPPLSPSNSRPLSEASSGSGSDSPRRSSVRRPAPPPPQSPSNSRPVSAISSDSGNDSPRRSPSVRRPAPPPPLSPSNSRPLSEASSGSGSDTPRRSPSVRRPAPPPPQSPSNSRPVSAISSDSGSDSLRRSPSVRRPAPPLPQSPSNSRPVSTISSHSGSDSLRRFPSVRRSPPSPLHSSRQSRTPRPPATGNSRGGNGQWHVIKENCLEISGSNVDGVTMNNDSNNCSGAVIHKTMMPPRMHQHVPPF</sequence>
<feature type="region of interest" description="Disordered" evidence="1">
    <location>
        <begin position="97"/>
        <end position="430"/>
    </location>
</feature>
<dbReference type="Proteomes" id="UP001194468">
    <property type="component" value="Unassembled WGS sequence"/>
</dbReference>
<reference evidence="2" key="1">
    <citation type="submission" date="2019-10" db="EMBL/GenBank/DDBJ databases">
        <authorList>
            <consortium name="DOE Joint Genome Institute"/>
            <person name="Kuo A."/>
            <person name="Miyauchi S."/>
            <person name="Kiss E."/>
            <person name="Drula E."/>
            <person name="Kohler A."/>
            <person name="Sanchez-Garcia M."/>
            <person name="Andreopoulos B."/>
            <person name="Barry K.W."/>
            <person name="Bonito G."/>
            <person name="Buee M."/>
            <person name="Carver A."/>
            <person name="Chen C."/>
            <person name="Cichocki N."/>
            <person name="Clum A."/>
            <person name="Culley D."/>
            <person name="Crous P.W."/>
            <person name="Fauchery L."/>
            <person name="Girlanda M."/>
            <person name="Hayes R."/>
            <person name="Keri Z."/>
            <person name="LaButti K."/>
            <person name="Lipzen A."/>
            <person name="Lombard V."/>
            <person name="Magnuson J."/>
            <person name="Maillard F."/>
            <person name="Morin E."/>
            <person name="Murat C."/>
            <person name="Nolan M."/>
            <person name="Ohm R."/>
            <person name="Pangilinan J."/>
            <person name="Pereira M."/>
            <person name="Perotto S."/>
            <person name="Peter M."/>
            <person name="Riley R."/>
            <person name="Sitrit Y."/>
            <person name="Stielow B."/>
            <person name="Szollosi G."/>
            <person name="Zifcakova L."/>
            <person name="Stursova M."/>
            <person name="Spatafora J.W."/>
            <person name="Tedersoo L."/>
            <person name="Vaario L.-M."/>
            <person name="Yamada A."/>
            <person name="Yan M."/>
            <person name="Wang P."/>
            <person name="Xu J."/>
            <person name="Bruns T."/>
            <person name="Baldrian P."/>
            <person name="Vilgalys R."/>
            <person name="Henrissat B."/>
            <person name="Grigoriev I.V."/>
            <person name="Hibbett D."/>
            <person name="Nagy L.G."/>
            <person name="Martin F.M."/>
        </authorList>
    </citation>
    <scope>NUCLEOTIDE SEQUENCE</scope>
    <source>
        <strain evidence="2">BED1</strain>
    </source>
</reference>
<dbReference type="AlphaFoldDB" id="A0AAD4C1E1"/>